<protein>
    <submittedName>
        <fullName evidence="2">Uncharacterized protein</fullName>
    </submittedName>
</protein>
<sequence length="157" mass="16966">MPAKHPRNGRSARRRFSPDNALLLHSPPATPSTALLDADGLAPSYYPTPDSVSNDSPAPTVSTLIDFDQAPQEPNGPPSEVVDSEEEDFSAGYRSPPFIQAPLPPLDDILASDAPVHSPRPLPTRPRIPMVDSPMDISLAGHTRSPILARYVHQMHP</sequence>
<feature type="region of interest" description="Disordered" evidence="1">
    <location>
        <begin position="1"/>
        <end position="137"/>
    </location>
</feature>
<gene>
    <name evidence="2" type="ORF">M378DRAFT_674314</name>
</gene>
<keyword evidence="3" id="KW-1185">Reference proteome</keyword>
<organism evidence="2 3">
    <name type="scientific">Amanita muscaria (strain Koide BX008)</name>
    <dbReference type="NCBI Taxonomy" id="946122"/>
    <lineage>
        <taxon>Eukaryota</taxon>
        <taxon>Fungi</taxon>
        <taxon>Dikarya</taxon>
        <taxon>Basidiomycota</taxon>
        <taxon>Agaricomycotina</taxon>
        <taxon>Agaricomycetes</taxon>
        <taxon>Agaricomycetidae</taxon>
        <taxon>Agaricales</taxon>
        <taxon>Pluteineae</taxon>
        <taxon>Amanitaceae</taxon>
        <taxon>Amanita</taxon>
    </lineage>
</organism>
<dbReference type="InParanoid" id="A0A0C2T9E8"/>
<evidence type="ECO:0000313" key="3">
    <source>
        <dbReference type="Proteomes" id="UP000054549"/>
    </source>
</evidence>
<name>A0A0C2T9E8_AMAMK</name>
<dbReference type="AlphaFoldDB" id="A0A0C2T9E8"/>
<dbReference type="Proteomes" id="UP000054549">
    <property type="component" value="Unassembled WGS sequence"/>
</dbReference>
<dbReference type="EMBL" id="KN818260">
    <property type="protein sequence ID" value="KIL63309.1"/>
    <property type="molecule type" value="Genomic_DNA"/>
</dbReference>
<feature type="compositionally biased region" description="Basic residues" evidence="1">
    <location>
        <begin position="1"/>
        <end position="15"/>
    </location>
</feature>
<accession>A0A0C2T9E8</accession>
<evidence type="ECO:0000313" key="2">
    <source>
        <dbReference type="EMBL" id="KIL63309.1"/>
    </source>
</evidence>
<evidence type="ECO:0000256" key="1">
    <source>
        <dbReference type="SAM" id="MobiDB-lite"/>
    </source>
</evidence>
<dbReference type="HOGENOM" id="CLU_1677391_0_0_1"/>
<reference evidence="2 3" key="1">
    <citation type="submission" date="2014-04" db="EMBL/GenBank/DDBJ databases">
        <title>Evolutionary Origins and Diversification of the Mycorrhizal Mutualists.</title>
        <authorList>
            <consortium name="DOE Joint Genome Institute"/>
            <consortium name="Mycorrhizal Genomics Consortium"/>
            <person name="Kohler A."/>
            <person name="Kuo A."/>
            <person name="Nagy L.G."/>
            <person name="Floudas D."/>
            <person name="Copeland A."/>
            <person name="Barry K.W."/>
            <person name="Cichocki N."/>
            <person name="Veneault-Fourrey C."/>
            <person name="LaButti K."/>
            <person name="Lindquist E.A."/>
            <person name="Lipzen A."/>
            <person name="Lundell T."/>
            <person name="Morin E."/>
            <person name="Murat C."/>
            <person name="Riley R."/>
            <person name="Ohm R."/>
            <person name="Sun H."/>
            <person name="Tunlid A."/>
            <person name="Henrissat B."/>
            <person name="Grigoriev I.V."/>
            <person name="Hibbett D.S."/>
            <person name="Martin F."/>
        </authorList>
    </citation>
    <scope>NUCLEOTIDE SEQUENCE [LARGE SCALE GENOMIC DNA]</scope>
    <source>
        <strain evidence="2 3">Koide BX008</strain>
    </source>
</reference>
<feature type="compositionally biased region" description="Polar residues" evidence="1">
    <location>
        <begin position="50"/>
        <end position="63"/>
    </location>
</feature>
<proteinExistence type="predicted"/>